<dbReference type="PANTHER" id="PTHR15682:SF2">
    <property type="entry name" value="UNHEALTHY RIBOSOME BIOGENESIS PROTEIN 2 HOMOLOG"/>
    <property type="match status" value="1"/>
</dbReference>
<dbReference type="Pfam" id="PF10441">
    <property type="entry name" value="Urb2"/>
    <property type="match status" value="1"/>
</dbReference>
<dbReference type="EMBL" id="ML979132">
    <property type="protein sequence ID" value="KAF1921334.1"/>
    <property type="molecule type" value="Genomic_DNA"/>
</dbReference>
<gene>
    <name evidence="3" type="ORF">BDU57DRAFT_535022</name>
</gene>
<proteinExistence type="predicted"/>
<dbReference type="OrthoDB" id="160374at2759"/>
<reference evidence="3" key="1">
    <citation type="journal article" date="2020" name="Stud. Mycol.">
        <title>101 Dothideomycetes genomes: a test case for predicting lifestyles and emergence of pathogens.</title>
        <authorList>
            <person name="Haridas S."/>
            <person name="Albert R."/>
            <person name="Binder M."/>
            <person name="Bloem J."/>
            <person name="Labutti K."/>
            <person name="Salamov A."/>
            <person name="Andreopoulos B."/>
            <person name="Baker S."/>
            <person name="Barry K."/>
            <person name="Bills G."/>
            <person name="Bluhm B."/>
            <person name="Cannon C."/>
            <person name="Castanera R."/>
            <person name="Culley D."/>
            <person name="Daum C."/>
            <person name="Ezra D."/>
            <person name="Gonzalez J."/>
            <person name="Henrissat B."/>
            <person name="Kuo A."/>
            <person name="Liang C."/>
            <person name="Lipzen A."/>
            <person name="Lutzoni F."/>
            <person name="Magnuson J."/>
            <person name="Mondo S."/>
            <person name="Nolan M."/>
            <person name="Ohm R."/>
            <person name="Pangilinan J."/>
            <person name="Park H.-J."/>
            <person name="Ramirez L."/>
            <person name="Alfaro M."/>
            <person name="Sun H."/>
            <person name="Tritt A."/>
            <person name="Yoshinaga Y."/>
            <person name="Zwiers L.-H."/>
            <person name="Turgeon B."/>
            <person name="Goodwin S."/>
            <person name="Spatafora J."/>
            <person name="Crous P."/>
            <person name="Grigoriev I."/>
        </authorList>
    </citation>
    <scope>NUCLEOTIDE SEQUENCE</scope>
    <source>
        <strain evidence="3">HMLAC05119</strain>
    </source>
</reference>
<feature type="domain" description="Nucleolar 27S pre-rRNA processing Urb2/Npa2 C-terminal" evidence="2">
    <location>
        <begin position="1264"/>
        <end position="1491"/>
    </location>
</feature>
<evidence type="ECO:0000259" key="2">
    <source>
        <dbReference type="Pfam" id="PF10441"/>
    </source>
</evidence>
<accession>A0A6A5R2X7</accession>
<name>A0A6A5R2X7_AMPQU</name>
<protein>
    <submittedName>
        <fullName evidence="3">Urb2/Npa2 family-domain-containing protein</fullName>
    </submittedName>
</protein>
<feature type="region of interest" description="Disordered" evidence="1">
    <location>
        <begin position="1393"/>
        <end position="1412"/>
    </location>
</feature>
<dbReference type="InterPro" id="IPR018849">
    <property type="entry name" value="Urb2/Npa2_C"/>
</dbReference>
<keyword evidence="4" id="KW-1185">Reference proteome</keyword>
<dbReference type="GO" id="GO:0005730">
    <property type="term" value="C:nucleolus"/>
    <property type="evidence" value="ECO:0007669"/>
    <property type="project" value="TreeGrafter"/>
</dbReference>
<dbReference type="Proteomes" id="UP000800096">
    <property type="component" value="Unassembled WGS sequence"/>
</dbReference>
<evidence type="ECO:0000313" key="4">
    <source>
        <dbReference type="Proteomes" id="UP000800096"/>
    </source>
</evidence>
<dbReference type="GO" id="GO:0042254">
    <property type="term" value="P:ribosome biogenesis"/>
    <property type="evidence" value="ECO:0007669"/>
    <property type="project" value="TreeGrafter"/>
</dbReference>
<dbReference type="PANTHER" id="PTHR15682">
    <property type="entry name" value="UNHEALTHY RIBOSOME BIOGENESIS PROTEIN 2 HOMOLOG"/>
    <property type="match status" value="1"/>
</dbReference>
<dbReference type="InterPro" id="IPR052609">
    <property type="entry name" value="Ribosome_Biogenesis_Reg"/>
</dbReference>
<evidence type="ECO:0000313" key="3">
    <source>
        <dbReference type="EMBL" id="KAF1921334.1"/>
    </source>
</evidence>
<organism evidence="3 4">
    <name type="scientific">Ampelomyces quisqualis</name>
    <name type="common">Powdery mildew agent</name>
    <dbReference type="NCBI Taxonomy" id="50730"/>
    <lineage>
        <taxon>Eukaryota</taxon>
        <taxon>Fungi</taxon>
        <taxon>Dikarya</taxon>
        <taxon>Ascomycota</taxon>
        <taxon>Pezizomycotina</taxon>
        <taxon>Dothideomycetes</taxon>
        <taxon>Pleosporomycetidae</taxon>
        <taxon>Pleosporales</taxon>
        <taxon>Pleosporineae</taxon>
        <taxon>Phaeosphaeriaceae</taxon>
        <taxon>Ampelomyces</taxon>
    </lineage>
</organism>
<sequence length="1504" mass="166217">MAPISPASAKHPAPTRPRLQSVNQDFSDLNEQIRQVAHIIRLPDDWASVKDQKTSALQHVVRARAEWVLRWILDKLKDDSSTGPEARANTTIWQLLECVIHILPVSRSAPHLRDASFTTILENTLVDNYEKDLAGHEPPSTGSDSSEMLHDGTKPSRKRKRGSPGTSSPTKPTAGLADPASLFCVIKNALQSITGVATANTKTHDTTQTELMKMVLRTESAQASRILRFWLVAVQKLVARTLTYGTAAQDVNTLLDLSVVLEIWDLRIVDSADHAGSSTEDFSNECLVPTLQLAESLRHVHPPQAGVQSTKLLDITMQVLDKLVSRHLLVPSRAAFFAARHDEAEKGNPVRRGASMLSNSLGPLQAVLLQVAQMEDAGEDVPTQLASASKAIAYLLDLAIRASPSKTPKARLAERPWIQAVFISLAECVGCSLEAPPEFVISRVAVVALESALEVLQLHKITIDSTTLKDLFWYHCGVKYPESRKKEVHWSLIAALIKLDASIFVTEPRSNPNVAKEQPKDLTEFLFSLISKADFDGEGFVDAQEDSDQDMPDADSVLLKAKPAECRYLILARIVTPIISAFSKNRNLLGFMRRWDDQLVNSYKYTNRKAMREKTQPIWEDRFLTSSLMELFEQSLTQDQIAILLQDHASRVEVWGAVLAAEEPEDVKVQKLAPYKKACASAVIIPAVLQSIRSDEIVVGLKPQLHSLFVSYTERVQDDRYTSYTRLGLSWTTLCLLMAKLWPIDMHASLKLQQSLLYPLMEQAQKDVSASCKVSAGRQVDSPARAVAMLFLFDACDRLQTVPGSEERVRDSLQQVVTNLSASQLDAQEHRAMVEIFCANFVQLLSHLDPKVSPDSIYAMLKRISSLDDDVIDHVSSSLSEAILGQGSYSLHSAYSSALSEALGQGDDLRLHHVALQSLLNVQPSELSRERREAILDQLSTLLTTNPVIDIESLAAMVQLMEVPNASAKISTDGAVIFDIAAQLQKRQSMSRSVLQQLQLLCQKTLAHIIPYQSQAQSRAFLGEFQKKLNTLTQGNKKISATGLAILRAIILEQKDSQLLSVKHYIGLLKHCLMDDGADTTDVASFEDVLEAFNELSPALLGDPTQLKATTAWLRTWINENADLNAYITSIQSGSFEVAEYVARLHKLVAKYKLYPDANWLVALTTKLLRGPLDAESKRSALITITGVLTPLETADKLGLVELLTDVEDVPAQPASYSILRDLIATLPDKPSNDTALRSKQLSILPRLCTLLAQTSDAICFNALMDGIDTILNHKASLTSQHSIECVFGVLTKLTSRTSPALPAANASHIFTRLCETSRLMLLVHRNKVGGRSHILLTLLQGLLFCLFMPTSARSGALPSWLRSNTPTEPICLTPTNGAQYTRLLGTLCNPPQSSISKTHQHSRKSKDLNDPVKAARERTSHFLYPLLTSFCRFQLTGRLQPAVRTKLMPGLWEVVGTASLHREGLDAMFAGLSRSEKDVWRSVWGEYESVHGRKERFVGGEDI</sequence>
<feature type="region of interest" description="Disordered" evidence="1">
    <location>
        <begin position="132"/>
        <end position="174"/>
    </location>
</feature>
<feature type="region of interest" description="Disordered" evidence="1">
    <location>
        <begin position="1"/>
        <end position="20"/>
    </location>
</feature>
<evidence type="ECO:0000256" key="1">
    <source>
        <dbReference type="SAM" id="MobiDB-lite"/>
    </source>
</evidence>